<protein>
    <submittedName>
        <fullName evidence="2">Uncharacterized protein</fullName>
    </submittedName>
</protein>
<feature type="region of interest" description="Disordered" evidence="1">
    <location>
        <begin position="62"/>
        <end position="126"/>
    </location>
</feature>
<sequence length="1034" mass="115448">MKRRECNNKDSKEDSKDNNIDDENINNGTFTNCNCGTNNNNNYSTTNNSNCSTVNNSNYSTTNNSNCSNDNSNNTNNNTINNTNNNTIDNTINNTIDNTVNNTNNNSNNNTNNNSNNNTINNTNNNTPSSTYPNLFFDIPINYSSHTIYPFIFFYSNTDLIISYYNNNRVLLYSHINNSSKVIIYNKGVCSVSVEGVIRLYLVRGYLYVIRVPVIPMEVFIYFSDLLMFVDNTMYVYRGVIKTSKEEGNIVEGVSKESNSKESNSIGGNSIEGNIKEGNSIESNSKEGNSIEGNIKESNSKESNSKESNSKGGVIPNNPNTLGFTVDNHKDILIFKNIFMSNPSKVNIAQVGKLILLSVPEDSTIYMLDNTYTLVEPIDEINSICVRMNEEYEYCVVNSVLCDNKRIYLYDNDNVVCVWEYRGDNNTSDNTIESKGDNTESEEDNISDNNSVIHNIKAPNYNTSNTTDNVNNTTDNTTDIRVYGKGVILCKELLDLGFTVNNSSLVFNKDIIRCSVIPLINATEEDVCGVTPLDEEGYGLKGVRNMDILEGLNDSDSEQKGVSKNTNEQQGLNNSTNEQQAVSKTTHNYNPLNNSTNEQQGLNNSSNDYNPLNNSTNEQQGLNNSTNDYNPLNNSSNKQHPFNNTTNNTANNTTNNTINNTTNIKDEVDEEIRRIKESIMNIKIDKKNIRTYSYFVEEQMGRVDTVLQRMYKKMVKCEKIQENGGYFNKLVGILRHKIISYTFLSIKSVRNSVEYFENKIFGRSCCVYEEGIIYGRENRGVVYEEGVSFKTDGVSDNVVVDIEERLKGVSIGEDIGSIGGVNTKGEYRGVNTANDNKGVNTKGEYRGVNTGNDNKGVNTNGNDYKGVNNNTILEDKLKGFNITDTEDNYKGVSSVLPTSSLKGVNTNTSLPTITPFNQLQSTNTQEGVNTNTATPTVTPFNQLQSTNTQEGVNTNTATPTVTPFNPIFNNQPNNISNTTQIFSNLNTDTTNIFKKEINSTPLKNETENTVFKPQNAFSKFMSGKSNLFKKYEDK</sequence>
<feature type="region of interest" description="Disordered" evidence="1">
    <location>
        <begin position="1"/>
        <end position="23"/>
    </location>
</feature>
<feature type="compositionally biased region" description="Basic and acidic residues" evidence="1">
    <location>
        <begin position="294"/>
        <end position="309"/>
    </location>
</feature>
<organism evidence="2 3">
    <name type="scientific">Hamiltosporidium tvaerminnensis</name>
    <dbReference type="NCBI Taxonomy" id="1176355"/>
    <lineage>
        <taxon>Eukaryota</taxon>
        <taxon>Fungi</taxon>
        <taxon>Fungi incertae sedis</taxon>
        <taxon>Microsporidia</taxon>
        <taxon>Dubosqiidae</taxon>
        <taxon>Hamiltosporidium</taxon>
    </lineage>
</organism>
<reference evidence="2 3" key="1">
    <citation type="submission" date="2017-12" db="EMBL/GenBank/DDBJ databases">
        <authorList>
            <person name="Pombert J.-F."/>
            <person name="Haag K.L."/>
            <person name="Ebert D."/>
        </authorList>
    </citation>
    <scope>NUCLEOTIDE SEQUENCE [LARGE SCALE GENOMIC DNA]</scope>
    <source>
        <strain evidence="2">FI-OER-3-3</strain>
    </source>
</reference>
<feature type="region of interest" description="Disordered" evidence="1">
    <location>
        <begin position="252"/>
        <end position="320"/>
    </location>
</feature>
<feature type="compositionally biased region" description="Low complexity" evidence="1">
    <location>
        <begin position="643"/>
        <end position="662"/>
    </location>
</feature>
<evidence type="ECO:0000256" key="1">
    <source>
        <dbReference type="SAM" id="MobiDB-lite"/>
    </source>
</evidence>
<feature type="compositionally biased region" description="Polar residues" evidence="1">
    <location>
        <begin position="560"/>
        <end position="602"/>
    </location>
</feature>
<feature type="compositionally biased region" description="Basic and acidic residues" evidence="1">
    <location>
        <begin position="1"/>
        <end position="19"/>
    </location>
</feature>
<accession>A0A4Q9LC15</accession>
<feature type="region of interest" description="Disordered" evidence="1">
    <location>
        <begin position="832"/>
        <end position="862"/>
    </location>
</feature>
<feature type="compositionally biased region" description="Polar residues" evidence="1">
    <location>
        <begin position="849"/>
        <end position="862"/>
    </location>
</feature>
<comment type="caution">
    <text evidence="2">The sequence shown here is derived from an EMBL/GenBank/DDBJ whole genome shotgun (WGS) entry which is preliminary data.</text>
</comment>
<dbReference type="Proteomes" id="UP000292362">
    <property type="component" value="Unassembled WGS sequence"/>
</dbReference>
<gene>
    <name evidence="2" type="ORF">CWI37_0018p0050</name>
</gene>
<dbReference type="EMBL" id="PITJ01000018">
    <property type="protein sequence ID" value="TBU05389.1"/>
    <property type="molecule type" value="Genomic_DNA"/>
</dbReference>
<name>A0A4Q9LC15_9MICR</name>
<evidence type="ECO:0000313" key="2">
    <source>
        <dbReference type="EMBL" id="TBU05389.1"/>
    </source>
</evidence>
<feature type="compositionally biased region" description="Polar residues" evidence="1">
    <location>
        <begin position="616"/>
        <end position="642"/>
    </location>
</feature>
<proteinExistence type="predicted"/>
<feature type="compositionally biased region" description="Low complexity" evidence="1">
    <location>
        <begin position="261"/>
        <end position="271"/>
    </location>
</feature>
<dbReference type="VEuPathDB" id="MicrosporidiaDB:CWI37_0018p0050"/>
<dbReference type="AlphaFoldDB" id="A0A4Q9LC15"/>
<feature type="compositionally biased region" description="Low complexity" evidence="1">
    <location>
        <begin position="603"/>
        <end position="615"/>
    </location>
</feature>
<feature type="region of interest" description="Disordered" evidence="1">
    <location>
        <begin position="553"/>
        <end position="662"/>
    </location>
</feature>
<evidence type="ECO:0000313" key="3">
    <source>
        <dbReference type="Proteomes" id="UP000292362"/>
    </source>
</evidence>